<dbReference type="Gene3D" id="3.40.50.2000">
    <property type="entry name" value="Glycogen Phosphorylase B"/>
    <property type="match status" value="2"/>
</dbReference>
<dbReference type="PANTHER" id="PTHR45947:SF15">
    <property type="entry name" value="TEICHURONIC ACID BIOSYNTHESIS GLYCOSYLTRANSFERASE TUAC-RELATED"/>
    <property type="match status" value="1"/>
</dbReference>
<keyword evidence="3" id="KW-0808">Transferase</keyword>
<evidence type="ECO:0000259" key="1">
    <source>
        <dbReference type="Pfam" id="PF00534"/>
    </source>
</evidence>
<sequence length="349" mass="38509">MHICHVNLASGFSGGERQTLTLIKQQLAMGYRLTVVVNPKSPLADKIRALEQCQLVLCPHYTRRHERSITATCDLVHVHEGRAIYWALLQRLLHNVPYIVTRRIDNPLKKKWLSQLAYRKASALVGLSSEIIHQLEKHYPDAKLVKIPSSPVTYPVSQDKVEKIKAQFHRKFLVIHAANMYAHKGFNVTIEAARLLANTSPNIQFCLLGDGKEREALALQAKGLSNVHFAGKQTNMGDWFAAADLLVHPSYSEGLGSVILEAMASGLPVVATRAGGIPDIITHSVSGRLIEVGEADQLASSITDIANDTTLRNRLIVGSLEQAKACDINQTVLTYQSLYQTIKDGSKIV</sequence>
<evidence type="ECO:0000259" key="2">
    <source>
        <dbReference type="Pfam" id="PF13439"/>
    </source>
</evidence>
<dbReference type="Pfam" id="PF00534">
    <property type="entry name" value="Glycos_transf_1"/>
    <property type="match status" value="1"/>
</dbReference>
<dbReference type="InterPro" id="IPR050194">
    <property type="entry name" value="Glycosyltransferase_grp1"/>
</dbReference>
<comment type="caution">
    <text evidence="3">The sequence shown here is derived from an EMBL/GenBank/DDBJ whole genome shotgun (WGS) entry which is preliminary data.</text>
</comment>
<evidence type="ECO:0000313" key="3">
    <source>
        <dbReference type="EMBL" id="OOF35390.1"/>
    </source>
</evidence>
<name>A0ABX3KVA8_SALCS</name>
<dbReference type="CDD" id="cd03801">
    <property type="entry name" value="GT4_PimA-like"/>
    <property type="match status" value="1"/>
</dbReference>
<evidence type="ECO:0000313" key="4">
    <source>
        <dbReference type="Proteomes" id="UP000189431"/>
    </source>
</evidence>
<gene>
    <name evidence="3" type="ORF">BZJ21_00905</name>
</gene>
<keyword evidence="4" id="KW-1185">Reference proteome</keyword>
<dbReference type="EMBL" id="MUFR01000002">
    <property type="protein sequence ID" value="OOF35390.1"/>
    <property type="molecule type" value="Genomic_DNA"/>
</dbReference>
<dbReference type="InterPro" id="IPR028098">
    <property type="entry name" value="Glyco_trans_4-like_N"/>
</dbReference>
<accession>A0ABX3KVA8</accession>
<proteinExistence type="predicted"/>
<dbReference type="Pfam" id="PF13439">
    <property type="entry name" value="Glyco_transf_4"/>
    <property type="match status" value="1"/>
</dbReference>
<feature type="domain" description="Glycosyl transferase family 1" evidence="1">
    <location>
        <begin position="160"/>
        <end position="316"/>
    </location>
</feature>
<organism evidence="3 4">
    <name type="scientific">Salinivibrio costicola subsp. alcaliphilus</name>
    <dbReference type="NCBI Taxonomy" id="272773"/>
    <lineage>
        <taxon>Bacteria</taxon>
        <taxon>Pseudomonadati</taxon>
        <taxon>Pseudomonadota</taxon>
        <taxon>Gammaproteobacteria</taxon>
        <taxon>Vibrionales</taxon>
        <taxon>Vibrionaceae</taxon>
        <taxon>Salinivibrio</taxon>
    </lineage>
</organism>
<feature type="domain" description="Glycosyltransferase subfamily 4-like N-terminal" evidence="2">
    <location>
        <begin position="13"/>
        <end position="148"/>
    </location>
</feature>
<dbReference type="RefSeq" id="WP_077461579.1">
    <property type="nucleotide sequence ID" value="NZ_MUFR01000002.1"/>
</dbReference>
<dbReference type="PANTHER" id="PTHR45947">
    <property type="entry name" value="SULFOQUINOVOSYL TRANSFERASE SQD2"/>
    <property type="match status" value="1"/>
</dbReference>
<dbReference type="Proteomes" id="UP000189431">
    <property type="component" value="Unassembled WGS sequence"/>
</dbReference>
<dbReference type="GO" id="GO:0016740">
    <property type="term" value="F:transferase activity"/>
    <property type="evidence" value="ECO:0007669"/>
    <property type="project" value="UniProtKB-KW"/>
</dbReference>
<dbReference type="SUPFAM" id="SSF53756">
    <property type="entry name" value="UDP-Glycosyltransferase/glycogen phosphorylase"/>
    <property type="match status" value="1"/>
</dbReference>
<protein>
    <submittedName>
        <fullName evidence="3">Glycosyl transferase</fullName>
    </submittedName>
</protein>
<reference evidence="4" key="1">
    <citation type="submission" date="2017-01" db="EMBL/GenBank/DDBJ databases">
        <title>Draft genome of the species Salinivibrio costicola subsp. alcaliphilus.</title>
        <authorList>
            <person name="Lopez-Hermoso C."/>
            <person name="De La Haba R."/>
            <person name="Sanchez-Porro C."/>
            <person name="Ventosa A."/>
        </authorList>
    </citation>
    <scope>NUCLEOTIDE SEQUENCE [LARGE SCALE GENOMIC DNA]</scope>
    <source>
        <strain evidence="4">CBH448</strain>
    </source>
</reference>
<dbReference type="InterPro" id="IPR001296">
    <property type="entry name" value="Glyco_trans_1"/>
</dbReference>